<dbReference type="InterPro" id="IPR036291">
    <property type="entry name" value="NAD(P)-bd_dom_sf"/>
</dbReference>
<dbReference type="KEGG" id="pms:KNP414_05067"/>
<dbReference type="PANTHER" id="PTHR13812:SF19">
    <property type="entry name" value="KETIMINE REDUCTASE MU-CRYSTALLIN"/>
    <property type="match status" value="1"/>
</dbReference>
<dbReference type="SUPFAM" id="SSF51735">
    <property type="entry name" value="NAD(P)-binding Rossmann-fold domains"/>
    <property type="match status" value="1"/>
</dbReference>
<dbReference type="InterPro" id="IPR003462">
    <property type="entry name" value="ODC_Mu_crystall"/>
</dbReference>
<dbReference type="InterPro" id="IPR023401">
    <property type="entry name" value="ODC_N"/>
</dbReference>
<organism evidence="1 2">
    <name type="scientific">Paenibacillus mucilaginosus (strain KNP414)</name>
    <dbReference type="NCBI Taxonomy" id="1036673"/>
    <lineage>
        <taxon>Bacteria</taxon>
        <taxon>Bacillati</taxon>
        <taxon>Bacillota</taxon>
        <taxon>Bacilli</taxon>
        <taxon>Bacillales</taxon>
        <taxon>Paenibacillaceae</taxon>
        <taxon>Paenibacillus</taxon>
    </lineage>
</organism>
<dbReference type="Proteomes" id="UP000006620">
    <property type="component" value="Chromosome"/>
</dbReference>
<dbReference type="PATRIC" id="fig|1036673.3.peg.4682"/>
<name>F8F6S5_PAEMK</name>
<dbReference type="AlphaFoldDB" id="F8F6S5"/>
<dbReference type="GO" id="GO:0005737">
    <property type="term" value="C:cytoplasm"/>
    <property type="evidence" value="ECO:0007669"/>
    <property type="project" value="TreeGrafter"/>
</dbReference>
<accession>F8F6S5</accession>
<dbReference type="PANTHER" id="PTHR13812">
    <property type="entry name" value="KETIMINE REDUCTASE MU-CRYSTALLIN"/>
    <property type="match status" value="1"/>
</dbReference>
<proteinExistence type="predicted"/>
<dbReference type="Gene3D" id="3.30.1780.10">
    <property type="entry name" value="ornithine cyclodeaminase, domain 1"/>
    <property type="match status" value="1"/>
</dbReference>
<evidence type="ECO:0000313" key="1">
    <source>
        <dbReference type="EMBL" id="AEI43591.1"/>
    </source>
</evidence>
<dbReference type="Pfam" id="PF02423">
    <property type="entry name" value="OCD_Mu_crystall"/>
    <property type="match status" value="1"/>
</dbReference>
<dbReference type="EMBL" id="CP002869">
    <property type="protein sequence ID" value="AEI43591.1"/>
    <property type="molecule type" value="Genomic_DNA"/>
</dbReference>
<dbReference type="HOGENOM" id="CLU_042088_3_0_9"/>
<evidence type="ECO:0000313" key="2">
    <source>
        <dbReference type="Proteomes" id="UP000006620"/>
    </source>
</evidence>
<dbReference type="Gene3D" id="3.40.50.720">
    <property type="entry name" value="NAD(P)-binding Rossmann-like Domain"/>
    <property type="match status" value="1"/>
</dbReference>
<dbReference type="PIRSF" id="PIRSF001439">
    <property type="entry name" value="CryM"/>
    <property type="match status" value="1"/>
</dbReference>
<reference evidence="2" key="1">
    <citation type="submission" date="2011-06" db="EMBL/GenBank/DDBJ databases">
        <title>Complete genome sequence of Paenibacillus mucilaginosus KNP414.</title>
        <authorList>
            <person name="Wang J."/>
            <person name="Hu S."/>
            <person name="Hu X."/>
            <person name="Zhang B."/>
            <person name="Dong D."/>
            <person name="Zhang S."/>
            <person name="Zhao K."/>
            <person name="Wu D."/>
        </authorList>
    </citation>
    <scope>NUCLEOTIDE SEQUENCE [LARGE SCALE GENOMIC DNA]</scope>
    <source>
        <strain evidence="2">KNP414</strain>
    </source>
</reference>
<gene>
    <name evidence="1" type="ordered locus">KNP414_05067</name>
</gene>
<protein>
    <submittedName>
        <fullName evidence="1">Zwa5B</fullName>
    </submittedName>
</protein>
<reference evidence="1 2" key="2">
    <citation type="journal article" date="2013" name="Genome Announc.">
        <title>Genome Sequence of Growth-Improving Paenibacillus mucilaginosus Strain KNP414.</title>
        <authorList>
            <person name="Lu J.J."/>
            <person name="Wang J.F."/>
            <person name="Hu X.F."/>
        </authorList>
    </citation>
    <scope>NUCLEOTIDE SEQUENCE [LARGE SCALE GENOMIC DNA]</scope>
    <source>
        <strain evidence="1 2">KNP414</strain>
    </source>
</reference>
<sequence>MIYLNESHLNEVGIPWEETIAVIEEVVRCLESGEFVQPIKPYLRYHNPANRIIAMPAFVGGDIYTAGIKWIASFPGNIDRNLPRASSVVILNNAETGEPQAIINTALLSCIRTASVTGSVIKRYMEHRPRESYTLGMTGFGPIGRAHLSMALSMWGDRIGTVKLYDPRPVDLQFLPEAYRSRIETVDRWQDAYLGADLFLTCTVASEPYIDLPPKGGALLLNISLRDFKNDIYPHVRSGIVVDEWEEVCRQNTDIERLHLQEGLQKEMTHTLVDLLLGDWMDTLPPEEPVMFNPMGMAVFDVAMGRYYADKALAANIGQLLPA</sequence>
<dbReference type="RefSeq" id="WP_013918744.1">
    <property type="nucleotide sequence ID" value="NC_015690.1"/>
</dbReference>